<gene>
    <name evidence="1" type="ORF">GGR03_000263</name>
</gene>
<dbReference type="RefSeq" id="WP_183205632.1">
    <property type="nucleotide sequence ID" value="NZ_JAAAMM010000001.1"/>
</dbReference>
<evidence type="ECO:0000313" key="1">
    <source>
        <dbReference type="EMBL" id="MBB4001216.1"/>
    </source>
</evidence>
<reference evidence="1 2" key="1">
    <citation type="submission" date="2020-08" db="EMBL/GenBank/DDBJ databases">
        <title>Genomic Encyclopedia of Type Strains, Phase IV (KMG-IV): sequencing the most valuable type-strain genomes for metagenomic binning, comparative biology and taxonomic classification.</title>
        <authorList>
            <person name="Goeker M."/>
        </authorList>
    </citation>
    <scope>NUCLEOTIDE SEQUENCE [LARGE SCALE GENOMIC DNA]</scope>
    <source>
        <strain evidence="1 2">DSM 103570</strain>
    </source>
</reference>
<comment type="caution">
    <text evidence="1">The sequence shown here is derived from an EMBL/GenBank/DDBJ whole genome shotgun (WGS) entry which is preliminary data.</text>
</comment>
<keyword evidence="2" id="KW-1185">Reference proteome</keyword>
<organism evidence="1 2">
    <name type="scientific">Aurantimonas endophytica</name>
    <dbReference type="NCBI Taxonomy" id="1522175"/>
    <lineage>
        <taxon>Bacteria</taxon>
        <taxon>Pseudomonadati</taxon>
        <taxon>Pseudomonadota</taxon>
        <taxon>Alphaproteobacteria</taxon>
        <taxon>Hyphomicrobiales</taxon>
        <taxon>Aurantimonadaceae</taxon>
        <taxon>Aurantimonas</taxon>
    </lineage>
</organism>
<accession>A0A7W6HA08</accession>
<sequence length="69" mass="7978">MTTLSRCDANARLNGSDVSGDVCQTAFKKMHADHSERLQDRLGDDLPFAHRGWRKRDARTLKNRLDHRE</sequence>
<name>A0A7W6HA08_9HYPH</name>
<evidence type="ECO:0000313" key="2">
    <source>
        <dbReference type="Proteomes" id="UP000588647"/>
    </source>
</evidence>
<protein>
    <submittedName>
        <fullName evidence="1">Uncharacterized protein</fullName>
    </submittedName>
</protein>
<dbReference type="Proteomes" id="UP000588647">
    <property type="component" value="Unassembled WGS sequence"/>
</dbReference>
<proteinExistence type="predicted"/>
<dbReference type="AlphaFoldDB" id="A0A7W6HA08"/>
<dbReference type="EMBL" id="JACIEM010000001">
    <property type="protein sequence ID" value="MBB4001216.1"/>
    <property type="molecule type" value="Genomic_DNA"/>
</dbReference>